<feature type="repeat" description="Solcar" evidence="9">
    <location>
        <begin position="223"/>
        <end position="307"/>
    </location>
</feature>
<dbReference type="GO" id="GO:0000064">
    <property type="term" value="F:L-ornithine transmembrane transporter activity"/>
    <property type="evidence" value="ECO:0007669"/>
    <property type="project" value="TreeGrafter"/>
</dbReference>
<dbReference type="InterPro" id="IPR023395">
    <property type="entry name" value="MCP_dom_sf"/>
</dbReference>
<keyword evidence="6" id="KW-1133">Transmembrane helix</keyword>
<evidence type="ECO:0000256" key="3">
    <source>
        <dbReference type="ARBA" id="ARBA00022448"/>
    </source>
</evidence>
<evidence type="ECO:0000256" key="8">
    <source>
        <dbReference type="ARBA" id="ARBA00023136"/>
    </source>
</evidence>
<dbReference type="AlphaFoldDB" id="A0A7S1MKP9"/>
<name>A0A7S1MKP9_NEODS</name>
<feature type="repeat" description="Solcar" evidence="9">
    <location>
        <begin position="26"/>
        <end position="108"/>
    </location>
</feature>
<dbReference type="InterPro" id="IPR018108">
    <property type="entry name" value="MCP_transmembrane"/>
</dbReference>
<dbReference type="GO" id="GO:0031966">
    <property type="term" value="C:mitochondrial membrane"/>
    <property type="evidence" value="ECO:0007669"/>
    <property type="project" value="UniProtKB-SubCell"/>
</dbReference>
<keyword evidence="7" id="KW-0496">Mitochondrion</keyword>
<keyword evidence="4 9" id="KW-0812">Transmembrane</keyword>
<dbReference type="GO" id="GO:1990575">
    <property type="term" value="P:mitochondrial L-ornithine transmembrane transport"/>
    <property type="evidence" value="ECO:0007669"/>
    <property type="project" value="TreeGrafter"/>
</dbReference>
<evidence type="ECO:0000256" key="2">
    <source>
        <dbReference type="ARBA" id="ARBA00006375"/>
    </source>
</evidence>
<protein>
    <recommendedName>
        <fullName evidence="13">Mitochondrial carrier protein</fullName>
    </recommendedName>
</protein>
<gene>
    <name evidence="12" type="ORF">NDES1114_LOCUS23189</name>
</gene>
<feature type="compositionally biased region" description="Polar residues" evidence="11">
    <location>
        <begin position="1"/>
        <end position="17"/>
    </location>
</feature>
<feature type="region of interest" description="Disordered" evidence="11">
    <location>
        <begin position="1"/>
        <end position="21"/>
    </location>
</feature>
<evidence type="ECO:0000256" key="6">
    <source>
        <dbReference type="ARBA" id="ARBA00022989"/>
    </source>
</evidence>
<dbReference type="Pfam" id="PF00153">
    <property type="entry name" value="Mito_carr"/>
    <property type="match status" value="3"/>
</dbReference>
<evidence type="ECO:0000256" key="9">
    <source>
        <dbReference type="PROSITE-ProRule" id="PRU00282"/>
    </source>
</evidence>
<evidence type="ECO:0000256" key="7">
    <source>
        <dbReference type="ARBA" id="ARBA00023128"/>
    </source>
</evidence>
<evidence type="ECO:0000313" key="12">
    <source>
        <dbReference type="EMBL" id="CAD9132376.1"/>
    </source>
</evidence>
<dbReference type="PANTHER" id="PTHR45624:SF12">
    <property type="entry name" value="MITOCHONDRIAL ORNITHINE TRANSPORTER 1"/>
    <property type="match status" value="1"/>
</dbReference>
<organism evidence="12">
    <name type="scientific">Neobodo designis</name>
    <name type="common">Flagellated protozoan</name>
    <name type="synonym">Bodo designis</name>
    <dbReference type="NCBI Taxonomy" id="312471"/>
    <lineage>
        <taxon>Eukaryota</taxon>
        <taxon>Discoba</taxon>
        <taxon>Euglenozoa</taxon>
        <taxon>Kinetoplastea</taxon>
        <taxon>Metakinetoplastina</taxon>
        <taxon>Neobodonida</taxon>
        <taxon>Neobodo</taxon>
    </lineage>
</organism>
<dbReference type="PROSITE" id="PS50920">
    <property type="entry name" value="SOLCAR"/>
    <property type="match status" value="3"/>
</dbReference>
<keyword evidence="3 10" id="KW-0813">Transport</keyword>
<proteinExistence type="inferred from homology"/>
<keyword evidence="8 9" id="KW-0472">Membrane</keyword>
<evidence type="ECO:0000256" key="4">
    <source>
        <dbReference type="ARBA" id="ARBA00022692"/>
    </source>
</evidence>
<dbReference type="EMBL" id="HBGF01034609">
    <property type="protein sequence ID" value="CAD9132376.1"/>
    <property type="molecule type" value="Transcribed_RNA"/>
</dbReference>
<evidence type="ECO:0000256" key="10">
    <source>
        <dbReference type="RuleBase" id="RU000488"/>
    </source>
</evidence>
<dbReference type="SUPFAM" id="SSF103506">
    <property type="entry name" value="Mitochondrial carrier"/>
    <property type="match status" value="1"/>
</dbReference>
<evidence type="ECO:0000256" key="1">
    <source>
        <dbReference type="ARBA" id="ARBA00004225"/>
    </source>
</evidence>
<dbReference type="PANTHER" id="PTHR45624">
    <property type="entry name" value="MITOCHONDRIAL BASIC AMINO ACIDS TRANSPORTER-RELATED"/>
    <property type="match status" value="1"/>
</dbReference>
<sequence>MSSVASSSTGANTSAEQRNAGPSPGLLVFRRIIGGTVGGVCQALCSHPFDTIKSRIQAGVASSVSECASSTLKNEGLQGFYKGVIPPMTICGFYNATLFSANQAARNLVRPNDLPPGADLSLPRVALAGIMAGPACCAVVCPVEVVKVRLQLQTKDAAKAEFHGVWDCVKKTVQREGVFALYNGYSALLLSRTIGLPFYFGAYEVTKQAVQGPAAPGQPAAPASSLTALLAGTNAGWAFWTACYPCDFVKTKMQMQPRGTTSFVKVLSDTVKLHGVRRLYSGYGACMLRSAPANASVWFAMENTIAWMGRNGW</sequence>
<evidence type="ECO:0008006" key="13">
    <source>
        <dbReference type="Google" id="ProtNLM"/>
    </source>
</evidence>
<reference evidence="12" key="1">
    <citation type="submission" date="2021-01" db="EMBL/GenBank/DDBJ databases">
        <authorList>
            <person name="Corre E."/>
            <person name="Pelletier E."/>
            <person name="Niang G."/>
            <person name="Scheremetjew M."/>
            <person name="Finn R."/>
            <person name="Kale V."/>
            <person name="Holt S."/>
            <person name="Cochrane G."/>
            <person name="Meng A."/>
            <person name="Brown T."/>
            <person name="Cohen L."/>
        </authorList>
    </citation>
    <scope>NUCLEOTIDE SEQUENCE</scope>
    <source>
        <strain evidence="12">CCAP 1951/1</strain>
    </source>
</reference>
<dbReference type="Gene3D" id="1.50.40.10">
    <property type="entry name" value="Mitochondrial carrier domain"/>
    <property type="match status" value="1"/>
</dbReference>
<accession>A0A7S1MKP9</accession>
<keyword evidence="5" id="KW-0677">Repeat</keyword>
<evidence type="ECO:0000256" key="11">
    <source>
        <dbReference type="SAM" id="MobiDB-lite"/>
    </source>
</evidence>
<comment type="subcellular location">
    <subcellularLocation>
        <location evidence="1">Mitochondrion membrane</location>
        <topology evidence="1">Multi-pass membrane protein</topology>
    </subcellularLocation>
</comment>
<feature type="repeat" description="Solcar" evidence="9">
    <location>
        <begin position="120"/>
        <end position="209"/>
    </location>
</feature>
<evidence type="ECO:0000256" key="5">
    <source>
        <dbReference type="ARBA" id="ARBA00022737"/>
    </source>
</evidence>
<dbReference type="InterPro" id="IPR050567">
    <property type="entry name" value="Mitochondrial_Carrier"/>
</dbReference>
<comment type="similarity">
    <text evidence="2 10">Belongs to the mitochondrial carrier (TC 2.A.29) family.</text>
</comment>